<feature type="compositionally biased region" description="Low complexity" evidence="1">
    <location>
        <begin position="176"/>
        <end position="199"/>
    </location>
</feature>
<feature type="region of interest" description="Disordered" evidence="1">
    <location>
        <begin position="894"/>
        <end position="1006"/>
    </location>
</feature>
<dbReference type="PANTHER" id="PTHR14596">
    <property type="entry name" value="ZINC FINGER PROTEIN"/>
    <property type="match status" value="1"/>
</dbReference>
<name>A0ABQ5RXN6_9CHLO</name>
<feature type="region of interest" description="Disordered" evidence="1">
    <location>
        <begin position="828"/>
        <end position="851"/>
    </location>
</feature>
<sequence>MRYCCAGKTEDHSYLLDPLEVVDADEPCCPQPASTSITWAVRRPQHGHNIFHVSLESHTRRDWAVRKPQAIGPPRSPAPTRGAPIHHGWAYRSNVELQQNLEGGALSHTIVLYHNPLSDWASGTACSRLRGRGASPNAQVDLGFLQGVDESAGGSAQAAASRQKGGYGRASRKTLQQQQKLPQPAGQQQGQQQQGQPQQTPMRSRPPNRQALPYSVPTLAVGDVFLSCNTVAGLEHADDWDVGCAASSGSRSVATRSSDAGSAGSEAEAGLGAGRVGVAAPIPASPVAHLTQPKPPAAAAAATSTVVATAAAAAHRRAPLDPASELLLRMSSIVGGQRLIFVSKESAELVRRALLLSRYDAIMAERRAAAVEVSWEEEEDEATAEGTRPVSPKSPIAATSTATVATSAVATKTRAGPWLSGTVFGSGARGGWGSGGSSGGEEGDAHSPSFRPWLRNRSKGREDPVPIRTSSPASIPSSTPQPVNDTHKSIAGSASSQNHANGGNVALLESSKNNHNHMDSGSGGGSSNSDKGSSPTGINGDGGGSAQDGMQPELPSWVPGLMRDAAAAAARSVSGWLMHSIGGGTAGSSSSSSMGNVQQGVIALFRGRGVSGDVSGSGGVVDVSAGPRPRLPAPPLTGVMPLPLLKSAAAAMTATENGGEERHLQQLGGDGGVIAAAVGTAGSSQTADVRHGSASEKAVADRRNWDSNTLIRELKQLEEEKVITDAEALLKAGKRGAAGGGGGDDGFLPPFSFSSYVARLPLEAAFKAILSTTEAAALAEAASGDTAAAPVRRRFLLVPDSVDEQAVEGSREIDRLVAELEAAAEAAEAAEAEAAGEVAPGTSSGAAAGGTAIGTTGGHGLRVAPRPRVALNLYDSDASHWVLDVVDELEQEASEAASKGNSSSCSVGGSVSSSSNSQQLPLPPERFIRGTPSGPSDDLGGLVQLPGPLEPASPTSYDTRTQAVAGPRTAAASTATITSSSSSSGGNSCSCSDGSSTNSGGGGGGSRTPVFSLPGVTVSVRAADGTLLRLRPAFMSLQQLAAALAMARDAVAASWRRQRSAARWRVVSALDVLTVHSAGFPVVRFPPPSSTTGGGAGGGGGGGGGDEDSDDGIPEAKELLREMGAGNRRPSAVDAAASAGNSPEAAPRGVLGVLSTLAVGVVSFSAWCLVSAVDVWEDIYSRTPWGLEEIGVPQHVNVTPTYLEEHVQHLAEVNAPAVAAAANAVYSRAVQRTLEKRARRRLRNTQAPDQQEQQQQQQLGHGPPVASPSPSDTKRLRELLTADEVRPGGVKTAAADAGHGSSGGSGTGVHRPIGIFPAPSEGRSEAADTSVRTSVSERRGAPLPAGADASLVTTADRADIAAANKGHRSGQRQRDSDAAAATAAAFNGLSLQTETMAGLTVLLQLTWAAARAAHTRALREADGILGSNTTAGGGGIDGLLRLAGGRGSRDGGFTGGGGGGGGLTLTASQDGELGLVAKLDIRPIASAALPAAAAAGSIAADGAASSTAAAASGQGAPAGTDTPGEVTSPPSAPSPSSAQSPPSTSSVKPEGLSVRKLSPGGHSGVRYELMHSSAKLVSQMTRPHKFEVGFHLNMRKLLGDLSEDAPDQLLKLQQPAGPTPPGSGSGSAVTAATAATAAGRQASGPVQAAPAPEAYGLLLIG</sequence>
<feature type="compositionally biased region" description="Low complexity" evidence="1">
    <location>
        <begin position="1510"/>
        <end position="1519"/>
    </location>
</feature>
<feature type="compositionally biased region" description="Basic and acidic residues" evidence="1">
    <location>
        <begin position="1272"/>
        <end position="1286"/>
    </location>
</feature>
<feature type="compositionally biased region" description="Polar residues" evidence="1">
    <location>
        <begin position="492"/>
        <end position="501"/>
    </location>
</feature>
<evidence type="ECO:0000256" key="1">
    <source>
        <dbReference type="SAM" id="MobiDB-lite"/>
    </source>
</evidence>
<feature type="region of interest" description="Disordered" evidence="1">
    <location>
        <begin position="375"/>
        <end position="400"/>
    </location>
</feature>
<feature type="region of interest" description="Disordered" evidence="1">
    <location>
        <begin position="1085"/>
        <end position="1113"/>
    </location>
</feature>
<feature type="region of interest" description="Disordered" evidence="1">
    <location>
        <begin position="419"/>
        <end position="557"/>
    </location>
</feature>
<comment type="caution">
    <text evidence="2">The sequence shown here is derived from an EMBL/GenBank/DDBJ whole genome shotgun (WGS) entry which is preliminary data.</text>
</comment>
<feature type="compositionally biased region" description="Low complexity" evidence="1">
    <location>
        <begin position="1626"/>
        <end position="1645"/>
    </location>
</feature>
<feature type="compositionally biased region" description="Gly residues" evidence="1">
    <location>
        <begin position="427"/>
        <end position="440"/>
    </location>
</feature>
<evidence type="ECO:0000313" key="2">
    <source>
        <dbReference type="EMBL" id="GLI62219.1"/>
    </source>
</evidence>
<organism evidence="2 3">
    <name type="scientific">Volvox africanus</name>
    <dbReference type="NCBI Taxonomy" id="51714"/>
    <lineage>
        <taxon>Eukaryota</taxon>
        <taxon>Viridiplantae</taxon>
        <taxon>Chlorophyta</taxon>
        <taxon>core chlorophytes</taxon>
        <taxon>Chlorophyceae</taxon>
        <taxon>CS clade</taxon>
        <taxon>Chlamydomonadales</taxon>
        <taxon>Volvocaceae</taxon>
        <taxon>Volvox</taxon>
    </lineage>
</organism>
<reference evidence="2 3" key="1">
    <citation type="journal article" date="2023" name="IScience">
        <title>Expanded male sex-determining region conserved during the evolution of homothallism in the green alga Volvox.</title>
        <authorList>
            <person name="Yamamoto K."/>
            <person name="Matsuzaki R."/>
            <person name="Mahakham W."/>
            <person name="Heman W."/>
            <person name="Sekimoto H."/>
            <person name="Kawachi M."/>
            <person name="Minakuchi Y."/>
            <person name="Toyoda A."/>
            <person name="Nozaki H."/>
        </authorList>
    </citation>
    <scope>NUCLEOTIDE SEQUENCE [LARGE SCALE GENOMIC DNA]</scope>
    <source>
        <strain evidence="2 3">NIES-4468</strain>
    </source>
</reference>
<feature type="region of interest" description="Disordered" evidence="1">
    <location>
        <begin position="1510"/>
        <end position="1565"/>
    </location>
</feature>
<feature type="compositionally biased region" description="Low complexity" evidence="1">
    <location>
        <begin position="978"/>
        <end position="998"/>
    </location>
</feature>
<feature type="compositionally biased region" description="Low complexity" evidence="1">
    <location>
        <begin position="155"/>
        <end position="164"/>
    </location>
</feature>
<dbReference type="Proteomes" id="UP001165090">
    <property type="component" value="Unassembled WGS sequence"/>
</dbReference>
<feature type="compositionally biased region" description="Low complexity" evidence="1">
    <location>
        <begin position="828"/>
        <end position="846"/>
    </location>
</feature>
<feature type="region of interest" description="Disordered" evidence="1">
    <location>
        <begin position="245"/>
        <end position="268"/>
    </location>
</feature>
<gene>
    <name evidence="2" type="ORF">VaNZ11_004814</name>
</gene>
<dbReference type="EMBL" id="BSDZ01000011">
    <property type="protein sequence ID" value="GLI62219.1"/>
    <property type="molecule type" value="Genomic_DNA"/>
</dbReference>
<dbReference type="PANTHER" id="PTHR14596:SF72">
    <property type="entry name" value="ZINC FINGER PROTEIN MSN2-RELATED"/>
    <property type="match status" value="1"/>
</dbReference>
<feature type="non-terminal residue" evidence="2">
    <location>
        <position position="1661"/>
    </location>
</feature>
<accession>A0ABQ5RXN6</accession>
<evidence type="ECO:0000313" key="3">
    <source>
        <dbReference type="Proteomes" id="UP001165090"/>
    </source>
</evidence>
<keyword evidence="3" id="KW-1185">Reference proteome</keyword>
<feature type="compositionally biased region" description="Low complexity" evidence="1">
    <location>
        <begin position="1534"/>
        <end position="1546"/>
    </location>
</feature>
<feature type="region of interest" description="Disordered" evidence="1">
    <location>
        <begin position="1241"/>
        <end position="1345"/>
    </location>
</feature>
<feature type="region of interest" description="Disordered" evidence="1">
    <location>
        <begin position="1613"/>
        <end position="1648"/>
    </location>
</feature>
<protein>
    <recommendedName>
        <fullName evidence="4">START domain-containing protein</fullName>
    </recommendedName>
</protein>
<proteinExistence type="predicted"/>
<feature type="compositionally biased region" description="Low complexity" evidence="1">
    <location>
        <begin position="466"/>
        <end position="482"/>
    </location>
</feature>
<feature type="region of interest" description="Disordered" evidence="1">
    <location>
        <begin position="155"/>
        <end position="213"/>
    </location>
</feature>
<feature type="compositionally biased region" description="Low complexity" evidence="1">
    <location>
        <begin position="894"/>
        <end position="917"/>
    </location>
</feature>
<evidence type="ECO:0008006" key="4">
    <source>
        <dbReference type="Google" id="ProtNLM"/>
    </source>
</evidence>
<feature type="compositionally biased region" description="Polar residues" evidence="1">
    <location>
        <begin position="953"/>
        <end position="962"/>
    </location>
</feature>
<feature type="compositionally biased region" description="Gly residues" evidence="1">
    <location>
        <begin position="1092"/>
        <end position="1104"/>
    </location>
</feature>